<dbReference type="InterPro" id="IPR011256">
    <property type="entry name" value="Reg_factor_effector_dom_sf"/>
</dbReference>
<dbReference type="Gramene" id="ESW25381">
    <property type="protein sequence ID" value="ESW25381"/>
    <property type="gene ID" value="PHAVU_003G030800g"/>
</dbReference>
<dbReference type="OMA" id="VYDSPWR"/>
<comment type="similarity">
    <text evidence="1">Belongs to the HEBP family.</text>
</comment>
<dbReference type="OrthoDB" id="6424451at2759"/>
<evidence type="ECO:0000313" key="4">
    <source>
        <dbReference type="Proteomes" id="UP000000226"/>
    </source>
</evidence>
<dbReference type="STRING" id="3885.V7C8Y6"/>
<keyword evidence="4" id="KW-1185">Reference proteome</keyword>
<evidence type="ECO:0000256" key="1">
    <source>
        <dbReference type="ARBA" id="ARBA00009817"/>
    </source>
</evidence>
<proteinExistence type="inferred from homology"/>
<gene>
    <name evidence="3" type="ORF">PHAVU_003G030800g</name>
</gene>
<organism evidence="3 4">
    <name type="scientific">Phaseolus vulgaris</name>
    <name type="common">Kidney bean</name>
    <name type="synonym">French bean</name>
    <dbReference type="NCBI Taxonomy" id="3885"/>
    <lineage>
        <taxon>Eukaryota</taxon>
        <taxon>Viridiplantae</taxon>
        <taxon>Streptophyta</taxon>
        <taxon>Embryophyta</taxon>
        <taxon>Tracheophyta</taxon>
        <taxon>Spermatophyta</taxon>
        <taxon>Magnoliopsida</taxon>
        <taxon>eudicotyledons</taxon>
        <taxon>Gunneridae</taxon>
        <taxon>Pentapetalae</taxon>
        <taxon>rosids</taxon>
        <taxon>fabids</taxon>
        <taxon>Fabales</taxon>
        <taxon>Fabaceae</taxon>
        <taxon>Papilionoideae</taxon>
        <taxon>50 kb inversion clade</taxon>
        <taxon>NPAAA clade</taxon>
        <taxon>indigoferoid/millettioid clade</taxon>
        <taxon>Phaseoleae</taxon>
        <taxon>Phaseolus</taxon>
    </lineage>
</organism>
<evidence type="ECO:0000313" key="3">
    <source>
        <dbReference type="EMBL" id="ESW25381.1"/>
    </source>
</evidence>
<dbReference type="PhylomeDB" id="V7C8Y6"/>
<protein>
    <recommendedName>
        <fullName evidence="5">Heme-binding protein 2</fullName>
    </recommendedName>
</protein>
<dbReference type="EMBL" id="CM002290">
    <property type="protein sequence ID" value="ESW25381.1"/>
    <property type="molecule type" value="Genomic_DNA"/>
</dbReference>
<evidence type="ECO:0000256" key="2">
    <source>
        <dbReference type="SAM" id="SignalP"/>
    </source>
</evidence>
<dbReference type="InterPro" id="IPR006917">
    <property type="entry name" value="SOUL_heme-bd"/>
</dbReference>
<evidence type="ECO:0008006" key="5">
    <source>
        <dbReference type="Google" id="ProtNLM"/>
    </source>
</evidence>
<dbReference type="Pfam" id="PF04832">
    <property type="entry name" value="SOUL"/>
    <property type="match status" value="1"/>
</dbReference>
<sequence length="201" mass="22566">MSATTFFQFLVLSSFILASFFGVEGKIPDACKKYECPSYEVTEVGKDYEIRRYDSPVWISNSRQDKSLVTATIKGFARLVNYVQGDNKDKKEIKMTAPVTSEILSGNSSIVVSFFVPKENQKNPIPADDLTVQRWPASSVAVRQFYGSVKDSDVLPEVAALKASLAGTKWANTPYKSFLVAQYNAPFELFNLVNEIWLLYE</sequence>
<name>V7C8Y6_PHAVU</name>
<keyword evidence="2" id="KW-0732">Signal</keyword>
<dbReference type="Gene3D" id="3.20.80.10">
    <property type="entry name" value="Regulatory factor, effector binding domain"/>
    <property type="match status" value="1"/>
</dbReference>
<reference evidence="4" key="1">
    <citation type="journal article" date="2014" name="Nat. Genet.">
        <title>A reference genome for common bean and genome-wide analysis of dual domestications.</title>
        <authorList>
            <person name="Schmutz J."/>
            <person name="McClean P.E."/>
            <person name="Mamidi S."/>
            <person name="Wu G.A."/>
            <person name="Cannon S.B."/>
            <person name="Grimwood J."/>
            <person name="Jenkins J."/>
            <person name="Shu S."/>
            <person name="Song Q."/>
            <person name="Chavarro C."/>
            <person name="Torres-Torres M."/>
            <person name="Geffroy V."/>
            <person name="Moghaddam S.M."/>
            <person name="Gao D."/>
            <person name="Abernathy B."/>
            <person name="Barry K."/>
            <person name="Blair M."/>
            <person name="Brick M.A."/>
            <person name="Chovatia M."/>
            <person name="Gepts P."/>
            <person name="Goodstein D.M."/>
            <person name="Gonzales M."/>
            <person name="Hellsten U."/>
            <person name="Hyten D.L."/>
            <person name="Jia G."/>
            <person name="Kelly J.D."/>
            <person name="Kudrna D."/>
            <person name="Lee R."/>
            <person name="Richard M.M."/>
            <person name="Miklas P.N."/>
            <person name="Osorno J.M."/>
            <person name="Rodrigues J."/>
            <person name="Thareau V."/>
            <person name="Urrea C.A."/>
            <person name="Wang M."/>
            <person name="Yu Y."/>
            <person name="Zhang M."/>
            <person name="Wing R.A."/>
            <person name="Cregan P.B."/>
            <person name="Rokhsar D.S."/>
            <person name="Jackson S.A."/>
        </authorList>
    </citation>
    <scope>NUCLEOTIDE SEQUENCE [LARGE SCALE GENOMIC DNA]</scope>
    <source>
        <strain evidence="4">cv. G19833</strain>
    </source>
</reference>
<dbReference type="Proteomes" id="UP000000226">
    <property type="component" value="Chromosome 3"/>
</dbReference>
<dbReference type="PANTHER" id="PTHR11220:SF25">
    <property type="entry name" value="F3F9.4"/>
    <property type="match status" value="1"/>
</dbReference>
<dbReference type="AlphaFoldDB" id="V7C8Y6"/>
<dbReference type="SMR" id="V7C8Y6"/>
<dbReference type="PANTHER" id="PTHR11220">
    <property type="entry name" value="HEME-BINDING PROTEIN-RELATED"/>
    <property type="match status" value="1"/>
</dbReference>
<accession>V7C8Y6</accession>
<dbReference type="FunFam" id="3.20.80.10:FF:000002">
    <property type="entry name" value="Heme-binding protein 2"/>
    <property type="match status" value="1"/>
</dbReference>
<dbReference type="SUPFAM" id="SSF55136">
    <property type="entry name" value="Probable bacterial effector-binding domain"/>
    <property type="match status" value="1"/>
</dbReference>
<feature type="chain" id="PRO_5004755902" description="Heme-binding protein 2" evidence="2">
    <location>
        <begin position="26"/>
        <end position="201"/>
    </location>
</feature>
<feature type="signal peptide" evidence="2">
    <location>
        <begin position="1"/>
        <end position="25"/>
    </location>
</feature>
<dbReference type="eggNOG" id="ENOG502RXJR">
    <property type="taxonomic scope" value="Eukaryota"/>
</dbReference>